<organism evidence="5">
    <name type="scientific">Schistocephalus solidus</name>
    <name type="common">Tapeworm</name>
    <dbReference type="NCBI Taxonomy" id="70667"/>
    <lineage>
        <taxon>Eukaryota</taxon>
        <taxon>Metazoa</taxon>
        <taxon>Spiralia</taxon>
        <taxon>Lophotrochozoa</taxon>
        <taxon>Platyhelminthes</taxon>
        <taxon>Cestoda</taxon>
        <taxon>Eucestoda</taxon>
        <taxon>Diphyllobothriidea</taxon>
        <taxon>Diphyllobothriidae</taxon>
        <taxon>Schistocephalus</taxon>
    </lineage>
</organism>
<dbReference type="EMBL" id="GEEE01011721">
    <property type="protein sequence ID" value="JAP51504.1"/>
    <property type="molecule type" value="Transcribed_RNA"/>
</dbReference>
<proteinExistence type="predicted"/>
<keyword evidence="3" id="KW-0812">Transmembrane</keyword>
<evidence type="ECO:0000256" key="1">
    <source>
        <dbReference type="ARBA" id="ARBA00004141"/>
    </source>
</evidence>
<feature type="compositionally biased region" description="Low complexity" evidence="2">
    <location>
        <begin position="163"/>
        <end position="178"/>
    </location>
</feature>
<evidence type="ECO:0000313" key="5">
    <source>
        <dbReference type="EMBL" id="JAP51504.1"/>
    </source>
</evidence>
<dbReference type="Gene3D" id="1.20.1250.20">
    <property type="entry name" value="MFS general substrate transporter like domains"/>
    <property type="match status" value="2"/>
</dbReference>
<feature type="region of interest" description="Disordered" evidence="2">
    <location>
        <begin position="999"/>
        <end position="1019"/>
    </location>
</feature>
<dbReference type="GO" id="GO:0008028">
    <property type="term" value="F:monocarboxylic acid transmembrane transporter activity"/>
    <property type="evidence" value="ECO:0007669"/>
    <property type="project" value="TreeGrafter"/>
</dbReference>
<evidence type="ECO:0000256" key="2">
    <source>
        <dbReference type="SAM" id="MobiDB-lite"/>
    </source>
</evidence>
<dbReference type="AlphaFoldDB" id="A0A0X3PI87"/>
<feature type="region of interest" description="Disordered" evidence="2">
    <location>
        <begin position="163"/>
        <end position="182"/>
    </location>
</feature>
<evidence type="ECO:0000256" key="3">
    <source>
        <dbReference type="SAM" id="Phobius"/>
    </source>
</evidence>
<reference evidence="5" key="1">
    <citation type="submission" date="2016-01" db="EMBL/GenBank/DDBJ databases">
        <title>Reference transcriptome for the parasite Schistocephalus solidus: insights into the molecular evolution of parasitism.</title>
        <authorList>
            <person name="Hebert F.O."/>
            <person name="Grambauer S."/>
            <person name="Barber I."/>
            <person name="Landry C.R."/>
            <person name="Aubin-Horth N."/>
        </authorList>
    </citation>
    <scope>NUCLEOTIDE SEQUENCE</scope>
</reference>
<keyword evidence="3" id="KW-1133">Transmembrane helix</keyword>
<feature type="transmembrane region" description="Helical" evidence="3">
    <location>
        <begin position="922"/>
        <end position="944"/>
    </location>
</feature>
<feature type="compositionally biased region" description="Basic and acidic residues" evidence="2">
    <location>
        <begin position="446"/>
        <end position="462"/>
    </location>
</feature>
<feature type="transmembrane region" description="Helical" evidence="3">
    <location>
        <begin position="799"/>
        <end position="822"/>
    </location>
</feature>
<feature type="region of interest" description="Disordered" evidence="2">
    <location>
        <begin position="422"/>
        <end position="462"/>
    </location>
</feature>
<feature type="transmembrane region" description="Helical" evidence="3">
    <location>
        <begin position="189"/>
        <end position="211"/>
    </location>
</feature>
<dbReference type="InterPro" id="IPR011701">
    <property type="entry name" value="MFS"/>
</dbReference>
<dbReference type="InterPro" id="IPR036259">
    <property type="entry name" value="MFS_trans_sf"/>
</dbReference>
<feature type="transmembrane region" description="Helical" evidence="3">
    <location>
        <begin position="283"/>
        <end position="310"/>
    </location>
</feature>
<feature type="region of interest" description="Disordered" evidence="2">
    <location>
        <begin position="138"/>
        <end position="157"/>
    </location>
</feature>
<comment type="subcellular location">
    <subcellularLocation>
        <location evidence="1">Membrane</location>
        <topology evidence="1">Multi-pass membrane protein</topology>
    </subcellularLocation>
</comment>
<feature type="transmembrane region" description="Helical" evidence="3">
    <location>
        <begin position="317"/>
        <end position="336"/>
    </location>
</feature>
<dbReference type="PANTHER" id="PTHR11360:SF284">
    <property type="entry name" value="EG:103B4.3 PROTEIN-RELATED"/>
    <property type="match status" value="1"/>
</dbReference>
<sequence length="1019" mass="111888">MNLQEVGNVCERSLVHERSENRPDVPGPRSRVFFAENGIFNKVSSERSFIDLVRQRFQHMSASVNAFGDTNSSQVKLPNSSGRKRALQKSGPDFTQLADASDDSTSLDLKKGLSCSDSMIQLSGRVHLIYEQIRRNNVDSNSSKSPSSSSSSSESSIYSSCEDLSHSTTSSSTSSSGSLAPPEPPDGGWGWIIVVAAFFVHLITDGVPVAFGIFIEDLFEDFNVTLSMTSWVGSFAFGIPCLAAPVASILISKFGCRNVCIVGGFVSAIGCTMSFFSRTLFQLVWTFGVFSGMGCSLSSTAALIIVSLYFEDQRATATGLSIAGSGVGAFIFAPLVERLISLYTWRGAMLILSGVFANLIVCGALMRPIETQKERKKRQLLVCMENFAKESGFKLPQVYLNSEDKRTDARIHLLRKLLTSPVFPESSTSSSSSSLVNPSCAQSRKNQAENQRHKSQLKSETRDISSSNALCPDCVFSSVDQKQVARKLCRQNLNLETLYEEGAYLDPAAMYIKESNHQPSPGRGIGFDEPVVNNFLHSKTSHFLEDFHKSKRCTWPPFAHKSFKQELPRKSFRVFSYEPMGKYVFAVTSCERLVGLKNPKPRAVVPPSNDTAVGISVSSTPEVYCAESPSAALRQLRMNNPHLLQNLRQSTQPTNCLDPPTANRTDLRLKSKTIAVKASATDVDDSRMAQQQKYSLAAFRDSITHLHPLHSRTKRSVFHQSVVSRSSAVDRLRAALSMPDLVSAQKGDSNSEDSGSYKPGHNVFHCHPSCLRRVKTALWRHFTYAVDLSLLKGLQFNSFLLSTLLLFFWCNVAYFFLAIFAVQRGTSYTMAAILYSIMGASDMVGEIVFGWTADQEWCNIVFLYFCGVLVCGVSTMLVPMATNFPALVCYSIFFGFTMAANDSLCTIFVIEFAGLSRLVSGLGICLFCQGIAMILGPPFIGFIIDATGSEAVAFAVGGAGIVAAALVMIPIIVQEQRRRIARRRRRALHLQLKRSGSTASFVGDLSPSLQRPPQLTFPE</sequence>
<dbReference type="GO" id="GO:0016020">
    <property type="term" value="C:membrane"/>
    <property type="evidence" value="ECO:0007669"/>
    <property type="project" value="UniProtKB-SubCell"/>
</dbReference>
<feature type="compositionally biased region" description="Polar residues" evidence="2">
    <location>
        <begin position="68"/>
        <end position="81"/>
    </location>
</feature>
<feature type="compositionally biased region" description="Polar residues" evidence="2">
    <location>
        <begin position="435"/>
        <end position="445"/>
    </location>
</feature>
<dbReference type="Pfam" id="PF07690">
    <property type="entry name" value="MFS_1"/>
    <property type="match status" value="2"/>
</dbReference>
<gene>
    <name evidence="5" type="primary">MOT9</name>
    <name evidence="5" type="ORF">TR140313</name>
</gene>
<feature type="transmembrane region" description="Helical" evidence="3">
    <location>
        <begin position="258"/>
        <end position="277"/>
    </location>
</feature>
<feature type="transmembrane region" description="Helical" evidence="3">
    <location>
        <begin position="884"/>
        <end position="910"/>
    </location>
</feature>
<keyword evidence="3" id="KW-0472">Membrane</keyword>
<feature type="transmembrane region" description="Helical" evidence="3">
    <location>
        <begin position="950"/>
        <end position="973"/>
    </location>
</feature>
<feature type="transmembrane region" description="Helical" evidence="3">
    <location>
        <begin position="828"/>
        <end position="849"/>
    </location>
</feature>
<accession>A0A0X3PI87</accession>
<dbReference type="PROSITE" id="PS50850">
    <property type="entry name" value="MFS"/>
    <property type="match status" value="1"/>
</dbReference>
<dbReference type="PANTHER" id="PTHR11360">
    <property type="entry name" value="MONOCARBOXYLATE TRANSPORTER"/>
    <property type="match status" value="1"/>
</dbReference>
<dbReference type="SUPFAM" id="SSF103473">
    <property type="entry name" value="MFS general substrate transporter"/>
    <property type="match status" value="2"/>
</dbReference>
<feature type="compositionally biased region" description="Low complexity" evidence="2">
    <location>
        <begin position="140"/>
        <end position="157"/>
    </location>
</feature>
<dbReference type="InterPro" id="IPR050327">
    <property type="entry name" value="Proton-linked_MCT"/>
</dbReference>
<evidence type="ECO:0000259" key="4">
    <source>
        <dbReference type="PROSITE" id="PS50850"/>
    </source>
</evidence>
<feature type="transmembrane region" description="Helical" evidence="3">
    <location>
        <begin position="348"/>
        <end position="369"/>
    </location>
</feature>
<feature type="transmembrane region" description="Helical" evidence="3">
    <location>
        <begin position="231"/>
        <end position="251"/>
    </location>
</feature>
<protein>
    <submittedName>
        <fullName evidence="5">Monocarboxylate transporter 9</fullName>
    </submittedName>
</protein>
<name>A0A0X3PI87_SCHSO</name>
<feature type="transmembrane region" description="Helical" evidence="3">
    <location>
        <begin position="861"/>
        <end position="878"/>
    </location>
</feature>
<feature type="compositionally biased region" description="Low complexity" evidence="2">
    <location>
        <begin position="97"/>
        <end position="106"/>
    </location>
</feature>
<feature type="region of interest" description="Disordered" evidence="2">
    <location>
        <begin position="68"/>
        <end position="106"/>
    </location>
</feature>
<feature type="domain" description="Major facilitator superfamily (MFS) profile" evidence="4">
    <location>
        <begin position="773"/>
        <end position="1019"/>
    </location>
</feature>
<dbReference type="InterPro" id="IPR020846">
    <property type="entry name" value="MFS_dom"/>
</dbReference>